<gene>
    <name evidence="4" type="ORF">MNBD_NITROSPINAE03-1366</name>
</gene>
<dbReference type="EMBL" id="UOGB01000120">
    <property type="protein sequence ID" value="VAX18658.1"/>
    <property type="molecule type" value="Genomic_DNA"/>
</dbReference>
<dbReference type="GO" id="GO:0060003">
    <property type="term" value="P:copper ion export"/>
    <property type="evidence" value="ECO:0007669"/>
    <property type="project" value="TreeGrafter"/>
</dbReference>
<dbReference type="PANTHER" id="PTHR30097">
    <property type="entry name" value="CATION EFFLUX SYSTEM PROTEIN CUSB"/>
    <property type="match status" value="1"/>
</dbReference>
<reference evidence="4" key="1">
    <citation type="submission" date="2018-06" db="EMBL/GenBank/DDBJ databases">
        <authorList>
            <person name="Zhirakovskaya E."/>
        </authorList>
    </citation>
    <scope>NUCLEOTIDE SEQUENCE</scope>
</reference>
<dbReference type="InterPro" id="IPR051909">
    <property type="entry name" value="MFP_Cation_Efflux"/>
</dbReference>
<dbReference type="GO" id="GO:0015679">
    <property type="term" value="P:plasma membrane copper ion transport"/>
    <property type="evidence" value="ECO:0007669"/>
    <property type="project" value="TreeGrafter"/>
</dbReference>
<dbReference type="PANTHER" id="PTHR30097:SF4">
    <property type="entry name" value="SLR6042 PROTEIN"/>
    <property type="match status" value="1"/>
</dbReference>
<evidence type="ECO:0000256" key="1">
    <source>
        <dbReference type="ARBA" id="ARBA00022448"/>
    </source>
</evidence>
<dbReference type="AlphaFoldDB" id="A0A3B1C498"/>
<dbReference type="Gene3D" id="2.40.420.20">
    <property type="match status" value="1"/>
</dbReference>
<name>A0A3B1C498_9ZZZZ</name>
<evidence type="ECO:0000259" key="3">
    <source>
        <dbReference type="Pfam" id="PF25975"/>
    </source>
</evidence>
<dbReference type="InterPro" id="IPR058649">
    <property type="entry name" value="CzcB_C"/>
</dbReference>
<keyword evidence="1" id="KW-0813">Transport</keyword>
<dbReference type="Pfam" id="PF25975">
    <property type="entry name" value="CzcB_C"/>
    <property type="match status" value="1"/>
</dbReference>
<protein>
    <recommendedName>
        <fullName evidence="3">CzcB-like C-terminal circularly permuted SH3-like domain-containing protein</fullName>
    </recommendedName>
</protein>
<dbReference type="GO" id="GO:0030313">
    <property type="term" value="C:cell envelope"/>
    <property type="evidence" value="ECO:0007669"/>
    <property type="project" value="TreeGrafter"/>
</dbReference>
<evidence type="ECO:0000256" key="2">
    <source>
        <dbReference type="SAM" id="MobiDB-lite"/>
    </source>
</evidence>
<organism evidence="4">
    <name type="scientific">hydrothermal vent metagenome</name>
    <dbReference type="NCBI Taxonomy" id="652676"/>
    <lineage>
        <taxon>unclassified sequences</taxon>
        <taxon>metagenomes</taxon>
        <taxon>ecological metagenomes</taxon>
    </lineage>
</organism>
<feature type="domain" description="CzcB-like C-terminal circularly permuted SH3-like" evidence="3">
    <location>
        <begin position="177"/>
        <end position="236"/>
    </location>
</feature>
<feature type="region of interest" description="Disordered" evidence="2">
    <location>
        <begin position="44"/>
        <end position="65"/>
    </location>
</feature>
<proteinExistence type="predicted"/>
<accession>A0A3B1C498</accession>
<sequence>MKNIIALLAILVWLSGAGRGNAERAQRRGPLHRYSHVSMIMKHGVSGKPSSVSRKARDPSPGDGVIIDSRQGKTITLTLATASTQTIEKWIRAAGSVNPSTKRVHGRVYGKDAELVRNGQKTRVFPLIGRDPLLQGKVVRVTADKGGVMVETDVEDKWYGDVKYYIMEIIIDFGRSLAIPNEAIIEEAGRKVVYVSGKNNRYAPRDITVGRRGELYTQILGGLKAGEEVVTFGIFFIDVEYKLHSKGKGGPFAPHHH</sequence>
<evidence type="ECO:0000313" key="4">
    <source>
        <dbReference type="EMBL" id="VAX18658.1"/>
    </source>
</evidence>